<evidence type="ECO:0000259" key="1">
    <source>
        <dbReference type="Pfam" id="PF01248"/>
    </source>
</evidence>
<feature type="domain" description="Ribosomal protein eL8/eL30/eS12/Gadd45" evidence="1">
    <location>
        <begin position="248"/>
        <end position="335"/>
    </location>
</feature>
<dbReference type="SUPFAM" id="SSF55315">
    <property type="entry name" value="L30e-like"/>
    <property type="match status" value="1"/>
</dbReference>
<dbReference type="EMBL" id="GIIL01000202">
    <property type="protein sequence ID" value="NOV43928.1"/>
    <property type="molecule type" value="Transcribed_RNA"/>
</dbReference>
<dbReference type="PANTHER" id="PTHR13284:SF4">
    <property type="entry name" value="C2H2-TYPE DOMAIN-CONTAINING PROTEIN"/>
    <property type="match status" value="1"/>
</dbReference>
<protein>
    <submittedName>
        <fullName evidence="2">Putative ribosomal protein l7ae/l30e/s12e/gadd45 family</fullName>
    </submittedName>
</protein>
<dbReference type="GO" id="GO:0005840">
    <property type="term" value="C:ribosome"/>
    <property type="evidence" value="ECO:0007669"/>
    <property type="project" value="UniProtKB-KW"/>
</dbReference>
<sequence>MERNSISNAEASRKQTREEILLERKIRRYEKKVANRLLKTEEKRLQILDGNKSKKISIIDRTTKEKFTEEANKNESKCFLTINHGDCNEKSTNTKDRNFIDIDLNAIITNKKIKTERIVEIPTNKFDLTKIPMNKGKKYENKTKPLTKLKKQILQSRYEAKLLHISPIINECPNKAEINEDIPEINKNMKNLTIEDVSPLTENIPKEIIIWDSESRKMFTELKRLLRELIQSLFNFQDRAYKNNPIRANMRRRYVVGFHEVLKSIKLKRVLLIVIATDIEKKGCEDIVNEVKITTSELEIPLIFALRRKDIGYLTHKKVGVSCIAILSKDGAEELFNKCLECHNKFTHYKVEKNSTL</sequence>
<dbReference type="InterPro" id="IPR004038">
    <property type="entry name" value="Ribosomal_eL8/eL30/eS12/Gad45"/>
</dbReference>
<dbReference type="GO" id="GO:1990904">
    <property type="term" value="C:ribonucleoprotein complex"/>
    <property type="evidence" value="ECO:0007669"/>
    <property type="project" value="TreeGrafter"/>
</dbReference>
<dbReference type="Pfam" id="PF01248">
    <property type="entry name" value="Ribosomal_L7Ae"/>
    <property type="match status" value="1"/>
</dbReference>
<proteinExistence type="predicted"/>
<organism evidence="2">
    <name type="scientific">Xenopsylla cheopis</name>
    <name type="common">Oriental rat flea</name>
    <name type="synonym">Pulex cheopis</name>
    <dbReference type="NCBI Taxonomy" id="163159"/>
    <lineage>
        <taxon>Eukaryota</taxon>
        <taxon>Metazoa</taxon>
        <taxon>Ecdysozoa</taxon>
        <taxon>Arthropoda</taxon>
        <taxon>Hexapoda</taxon>
        <taxon>Insecta</taxon>
        <taxon>Pterygota</taxon>
        <taxon>Neoptera</taxon>
        <taxon>Endopterygota</taxon>
        <taxon>Siphonaptera</taxon>
        <taxon>Pulicidae</taxon>
        <taxon>Xenopsyllinae</taxon>
        <taxon>Xenopsylla</taxon>
    </lineage>
</organism>
<keyword evidence="2" id="KW-0687">Ribonucleoprotein</keyword>
<dbReference type="GO" id="GO:0003730">
    <property type="term" value="F:mRNA 3'-UTR binding"/>
    <property type="evidence" value="ECO:0007669"/>
    <property type="project" value="TreeGrafter"/>
</dbReference>
<dbReference type="AlphaFoldDB" id="A0A6M2DFK4"/>
<accession>A0A6M2DFK4</accession>
<keyword evidence="2" id="KW-0689">Ribosomal protein</keyword>
<dbReference type="InterPro" id="IPR029064">
    <property type="entry name" value="Ribosomal_eL30-like_sf"/>
</dbReference>
<name>A0A6M2DFK4_XENCH</name>
<evidence type="ECO:0000313" key="2">
    <source>
        <dbReference type="EMBL" id="NOV43928.1"/>
    </source>
</evidence>
<dbReference type="GO" id="GO:0035368">
    <property type="term" value="F:selenocysteine insertion sequence binding"/>
    <property type="evidence" value="ECO:0007669"/>
    <property type="project" value="InterPro"/>
</dbReference>
<dbReference type="GO" id="GO:0005739">
    <property type="term" value="C:mitochondrion"/>
    <property type="evidence" value="ECO:0007669"/>
    <property type="project" value="TreeGrafter"/>
</dbReference>
<dbReference type="GO" id="GO:0043021">
    <property type="term" value="F:ribonucleoprotein complex binding"/>
    <property type="evidence" value="ECO:0007669"/>
    <property type="project" value="TreeGrafter"/>
</dbReference>
<dbReference type="PANTHER" id="PTHR13284">
    <property type="entry name" value="GH01354P"/>
    <property type="match status" value="1"/>
</dbReference>
<reference evidence="2" key="1">
    <citation type="submission" date="2020-03" db="EMBL/GenBank/DDBJ databases">
        <title>Transcriptomic Profiling of the Digestive Tract of the Rat Flea, Xenopsylla cheopis, Following Blood Feeding and Infection with Yersinia pestis.</title>
        <authorList>
            <person name="Bland D.M."/>
            <person name="Martens C.A."/>
            <person name="Virtaneva K."/>
            <person name="Kanakabandi K."/>
            <person name="Long D."/>
            <person name="Rosenke R."/>
            <person name="Saturday G.A."/>
            <person name="Hoyt F.H."/>
            <person name="Bruno D.P."/>
            <person name="Ribeiro J.M.C."/>
            <person name="Hinnebusch J."/>
        </authorList>
    </citation>
    <scope>NUCLEOTIDE SEQUENCE</scope>
</reference>
<dbReference type="Gene3D" id="3.30.1330.30">
    <property type="match status" value="1"/>
</dbReference>
<dbReference type="InterPro" id="IPR040051">
    <property type="entry name" value="SECISBP2"/>
</dbReference>